<accession>A0A3P6VH99</accession>
<organism evidence="1 2">
    <name type="scientific">Dibothriocephalus latus</name>
    <name type="common">Fish tapeworm</name>
    <name type="synonym">Diphyllobothrium latum</name>
    <dbReference type="NCBI Taxonomy" id="60516"/>
    <lineage>
        <taxon>Eukaryota</taxon>
        <taxon>Metazoa</taxon>
        <taxon>Spiralia</taxon>
        <taxon>Lophotrochozoa</taxon>
        <taxon>Platyhelminthes</taxon>
        <taxon>Cestoda</taxon>
        <taxon>Eucestoda</taxon>
        <taxon>Diphyllobothriidea</taxon>
        <taxon>Diphyllobothriidae</taxon>
        <taxon>Dibothriocephalus</taxon>
    </lineage>
</organism>
<proteinExistence type="predicted"/>
<name>A0A3P6VH99_DIBLA</name>
<evidence type="ECO:0000313" key="1">
    <source>
        <dbReference type="EMBL" id="VDK89554.1"/>
    </source>
</evidence>
<dbReference type="Proteomes" id="UP000281553">
    <property type="component" value="Unassembled WGS sequence"/>
</dbReference>
<sequence length="86" mass="9536">MRDSGVMFAQPSGLPVLAWDDLVACPFPNWRLALAKLSPSTEYGLGKSLHFLLLSLMMDPRRMSKRLANKRIVPTIESSSSHAIPL</sequence>
<dbReference type="AlphaFoldDB" id="A0A3P6VH99"/>
<reference evidence="1 2" key="1">
    <citation type="submission" date="2018-11" db="EMBL/GenBank/DDBJ databases">
        <authorList>
            <consortium name="Pathogen Informatics"/>
        </authorList>
    </citation>
    <scope>NUCLEOTIDE SEQUENCE [LARGE SCALE GENOMIC DNA]</scope>
</reference>
<protein>
    <submittedName>
        <fullName evidence="1">Uncharacterized protein</fullName>
    </submittedName>
</protein>
<evidence type="ECO:0000313" key="2">
    <source>
        <dbReference type="Proteomes" id="UP000281553"/>
    </source>
</evidence>
<dbReference type="EMBL" id="UYRU01045441">
    <property type="protein sequence ID" value="VDK89554.1"/>
    <property type="molecule type" value="Genomic_DNA"/>
</dbReference>
<keyword evidence="2" id="KW-1185">Reference proteome</keyword>
<gene>
    <name evidence="1" type="ORF">DILT_LOCUS4418</name>
</gene>